<evidence type="ECO:0000256" key="5">
    <source>
        <dbReference type="ARBA" id="ARBA00022840"/>
    </source>
</evidence>
<dbReference type="Gene3D" id="3.40.50.300">
    <property type="entry name" value="P-loop containing nucleotide triphosphate hydrolases"/>
    <property type="match status" value="2"/>
</dbReference>
<dbReference type="InterPro" id="IPR027417">
    <property type="entry name" value="P-loop_NTPase"/>
</dbReference>
<feature type="domain" description="Helicase ATP-binding" evidence="11">
    <location>
        <begin position="275"/>
        <end position="450"/>
    </location>
</feature>
<evidence type="ECO:0000256" key="9">
    <source>
        <dbReference type="RuleBase" id="RU000492"/>
    </source>
</evidence>
<dbReference type="SUPFAM" id="SSF52540">
    <property type="entry name" value="P-loop containing nucleoside triphosphate hydrolases"/>
    <property type="match status" value="1"/>
</dbReference>
<dbReference type="InterPro" id="IPR011545">
    <property type="entry name" value="DEAD/DEAH_box_helicase_dom"/>
</dbReference>
<dbReference type="SMART" id="SM00490">
    <property type="entry name" value="HELICc"/>
    <property type="match status" value="1"/>
</dbReference>
<feature type="domain" description="Helicase C-terminal" evidence="12">
    <location>
        <begin position="462"/>
        <end position="623"/>
    </location>
</feature>
<dbReference type="GO" id="GO:0003723">
    <property type="term" value="F:RNA binding"/>
    <property type="evidence" value="ECO:0007669"/>
    <property type="project" value="UniProtKB-UniRule"/>
</dbReference>
<protein>
    <recommendedName>
        <fullName evidence="1">RNA helicase</fullName>
        <ecNumber evidence="1">3.6.4.13</ecNumber>
    </recommendedName>
</protein>
<dbReference type="Proteomes" id="UP001652700">
    <property type="component" value="Unplaced"/>
</dbReference>
<keyword evidence="2 9" id="KW-0547">Nucleotide-binding</keyword>
<dbReference type="CDD" id="cd00105">
    <property type="entry name" value="KH-I"/>
    <property type="match status" value="1"/>
</dbReference>
<gene>
    <name evidence="16" type="primary">LOC114334249</name>
</gene>
<dbReference type="PROSITE" id="PS50084">
    <property type="entry name" value="KH_TYPE_1"/>
    <property type="match status" value="1"/>
</dbReference>
<feature type="compositionally biased region" description="Gly residues" evidence="10">
    <location>
        <begin position="639"/>
        <end position="655"/>
    </location>
</feature>
<dbReference type="SUPFAM" id="SSF54791">
    <property type="entry name" value="Eukaryotic type KH-domain (KH-domain type I)"/>
    <property type="match status" value="1"/>
</dbReference>
<evidence type="ECO:0000256" key="4">
    <source>
        <dbReference type="ARBA" id="ARBA00022806"/>
    </source>
</evidence>
<evidence type="ECO:0000313" key="15">
    <source>
        <dbReference type="Proteomes" id="UP001652700"/>
    </source>
</evidence>
<evidence type="ECO:0000256" key="1">
    <source>
        <dbReference type="ARBA" id="ARBA00012552"/>
    </source>
</evidence>
<dbReference type="RefSeq" id="XP_050510856.1">
    <property type="nucleotide sequence ID" value="XM_050654899.1"/>
</dbReference>
<dbReference type="RefSeq" id="XP_050510863.1">
    <property type="nucleotide sequence ID" value="XM_050654906.1"/>
</dbReference>
<dbReference type="PROSITE" id="PS51194">
    <property type="entry name" value="HELICASE_CTER"/>
    <property type="match status" value="1"/>
</dbReference>
<dbReference type="OrthoDB" id="196131at2759"/>
<feature type="domain" description="DEAD-box RNA helicase Q" evidence="13">
    <location>
        <begin position="244"/>
        <end position="272"/>
    </location>
</feature>
<evidence type="ECO:0000256" key="6">
    <source>
        <dbReference type="ARBA" id="ARBA00047984"/>
    </source>
</evidence>
<evidence type="ECO:0000256" key="3">
    <source>
        <dbReference type="ARBA" id="ARBA00022801"/>
    </source>
</evidence>
<dbReference type="Gene3D" id="3.30.1370.10">
    <property type="entry name" value="K Homology domain, type 1"/>
    <property type="match status" value="1"/>
</dbReference>
<proteinExistence type="inferred from homology"/>
<feature type="region of interest" description="Disordered" evidence="10">
    <location>
        <begin position="1"/>
        <end position="90"/>
    </location>
</feature>
<dbReference type="Pfam" id="PF00270">
    <property type="entry name" value="DEAD"/>
    <property type="match status" value="1"/>
</dbReference>
<dbReference type="AlphaFoldDB" id="A0A6P7G540"/>
<evidence type="ECO:0000256" key="8">
    <source>
        <dbReference type="PROSITE-ProRule" id="PRU00552"/>
    </source>
</evidence>
<dbReference type="InterPro" id="IPR036612">
    <property type="entry name" value="KH_dom_type_1_sf"/>
</dbReference>
<dbReference type="InterPro" id="IPR004088">
    <property type="entry name" value="KH_dom_type_1"/>
</dbReference>
<dbReference type="PROSITE" id="PS51195">
    <property type="entry name" value="Q_MOTIF"/>
    <property type="match status" value="1"/>
</dbReference>
<dbReference type="InParanoid" id="A0A6P7G540"/>
<dbReference type="EC" id="3.6.4.13" evidence="1"/>
<dbReference type="GO" id="GO:0031047">
    <property type="term" value="P:regulatory ncRNA-mediated gene silencing"/>
    <property type="evidence" value="ECO:0007669"/>
    <property type="project" value="UniProtKB-ARBA"/>
</dbReference>
<dbReference type="EnsemblMetazoa" id="XM_050654890.1">
    <property type="protein sequence ID" value="XP_050510847.1"/>
    <property type="gene ID" value="LOC114334249"/>
</dbReference>
<dbReference type="GO" id="GO:0003724">
    <property type="term" value="F:RNA helicase activity"/>
    <property type="evidence" value="ECO:0007669"/>
    <property type="project" value="UniProtKB-EC"/>
</dbReference>
<comment type="similarity">
    <text evidence="9">Belongs to the DEAD box helicase family.</text>
</comment>
<feature type="compositionally biased region" description="Acidic residues" evidence="10">
    <location>
        <begin position="1"/>
        <end position="10"/>
    </location>
</feature>
<dbReference type="InterPro" id="IPR014014">
    <property type="entry name" value="RNA_helicase_DEAD_Q_motif"/>
</dbReference>
<dbReference type="CDD" id="cd18787">
    <property type="entry name" value="SF2_C_DEAD"/>
    <property type="match status" value="1"/>
</dbReference>
<keyword evidence="3 9" id="KW-0378">Hydrolase</keyword>
<evidence type="ECO:0000259" key="11">
    <source>
        <dbReference type="PROSITE" id="PS51192"/>
    </source>
</evidence>
<dbReference type="InterPro" id="IPR000629">
    <property type="entry name" value="RNA-helicase_DEAD-box_CS"/>
</dbReference>
<dbReference type="RefSeq" id="XP_028140088.1">
    <property type="nucleotide sequence ID" value="XM_028284287.1"/>
</dbReference>
<evidence type="ECO:0000313" key="14">
    <source>
        <dbReference type="EnsemblMetazoa" id="XP_050510847.1"/>
    </source>
</evidence>
<dbReference type="InterPro" id="IPR001650">
    <property type="entry name" value="Helicase_C-like"/>
</dbReference>
<feature type="short sequence motif" description="Q motif" evidence="8">
    <location>
        <begin position="244"/>
        <end position="272"/>
    </location>
</feature>
<evidence type="ECO:0000256" key="7">
    <source>
        <dbReference type="PROSITE-ProRule" id="PRU00117"/>
    </source>
</evidence>
<evidence type="ECO:0000259" key="13">
    <source>
        <dbReference type="PROSITE" id="PS51195"/>
    </source>
</evidence>
<dbReference type="RefSeq" id="XP_050510847.1">
    <property type="nucleotide sequence ID" value="XM_050654890.1"/>
</dbReference>
<sequence>MDDCWDDNPDPYEQPANPAFQYNTNTQYNANGWNQDRPQQNFRRGNSREQNTNWRQRDGRERRPDRDGRDRKPDREGRERRSDENSESLTVESKYVGRIIGRQGSKIASLQEESGARINIDKNSFGEETEIKISGDAAAIQKAKELIMELTTERKSNYEQNNQPREEPKQEMDLDTFLKQCEEAEKAEWEKYPPTVKEFYKEHPQITKMSQKEVDEFRLNSNNTMVSRVFQTETSLPVPKPCTSFYFAFHQYPDILELIKEAGFTQPSPIQCQAWPVLLSGEDLIGIAQTGTGKTLAFLLPALIHIEGQITPRNERTGPAVLVMAPTRELALQIDNEVKKYKYRGITSVCVYGGGNRRSQIDVVKKGIDIVIATPGRLNDLHDAGHLNVKYVTYVVLDEADRMLDMGFEPQIRRVMYAVRPNRQTVMTSATWPNGVKRLALSYMKDPIQVSIGALDLTASHTVHQTIVILQEEEKRDYFYNFVRNMGEDDKIIVFCGKKAAVTDITSDLQVFGVNCDCLYGDKPQEDREQAYLDIKSGVNRLLIATDLASRGLDIDDVTHVVNYDIPKNIEEYVHRIGRTGRAGKYGESISYFTRRDWSHAAELIKILEEAQQFVPEELREFADGYAAWKERKDREGPARGGGFRGGRGGGGRRW</sequence>
<evidence type="ECO:0000259" key="12">
    <source>
        <dbReference type="PROSITE" id="PS51194"/>
    </source>
</evidence>
<keyword evidence="4 9" id="KW-0347">Helicase</keyword>
<dbReference type="SMART" id="SM00322">
    <property type="entry name" value="KH"/>
    <property type="match status" value="1"/>
</dbReference>
<feature type="compositionally biased region" description="Basic and acidic residues" evidence="10">
    <location>
        <begin position="55"/>
        <end position="84"/>
    </location>
</feature>
<keyword evidence="5 9" id="KW-0067">ATP-binding</keyword>
<reference evidence="14" key="2">
    <citation type="submission" date="2025-05" db="UniProtKB">
        <authorList>
            <consortium name="EnsemblMetazoa"/>
        </authorList>
    </citation>
    <scope>IDENTIFICATION</scope>
</reference>
<evidence type="ECO:0000256" key="2">
    <source>
        <dbReference type="ARBA" id="ARBA00022741"/>
    </source>
</evidence>
<reference evidence="16" key="1">
    <citation type="submission" date="2025-04" db="UniProtKB">
        <authorList>
            <consortium name="RefSeq"/>
        </authorList>
    </citation>
    <scope>IDENTIFICATION</scope>
</reference>
<dbReference type="FunFam" id="3.40.50.300:FF:000008">
    <property type="entry name" value="ATP-dependent RNA helicase RhlB"/>
    <property type="match status" value="1"/>
</dbReference>
<dbReference type="Pfam" id="PF00013">
    <property type="entry name" value="KH_1"/>
    <property type="match status" value="1"/>
</dbReference>
<dbReference type="InterPro" id="IPR004087">
    <property type="entry name" value="KH_dom"/>
</dbReference>
<name>A0A6P7G540_DIAVI</name>
<keyword evidence="15" id="KW-1185">Reference proteome</keyword>
<dbReference type="Pfam" id="PF00271">
    <property type="entry name" value="Helicase_C"/>
    <property type="match status" value="1"/>
</dbReference>
<accession>A0A6P7G540</accession>
<dbReference type="FunCoup" id="A0A6P7G540">
    <property type="interactions" value="196"/>
</dbReference>
<dbReference type="PANTHER" id="PTHR47958">
    <property type="entry name" value="ATP-DEPENDENT RNA HELICASE DBP3"/>
    <property type="match status" value="1"/>
</dbReference>
<dbReference type="PROSITE" id="PS00039">
    <property type="entry name" value="DEAD_ATP_HELICASE"/>
    <property type="match status" value="1"/>
</dbReference>
<organism evidence="16">
    <name type="scientific">Diabrotica virgifera virgifera</name>
    <name type="common">western corn rootworm</name>
    <dbReference type="NCBI Taxonomy" id="50390"/>
    <lineage>
        <taxon>Eukaryota</taxon>
        <taxon>Metazoa</taxon>
        <taxon>Ecdysozoa</taxon>
        <taxon>Arthropoda</taxon>
        <taxon>Hexapoda</taxon>
        <taxon>Insecta</taxon>
        <taxon>Pterygota</taxon>
        <taxon>Neoptera</taxon>
        <taxon>Endopterygota</taxon>
        <taxon>Coleoptera</taxon>
        <taxon>Polyphaga</taxon>
        <taxon>Cucujiformia</taxon>
        <taxon>Chrysomeloidea</taxon>
        <taxon>Chrysomelidae</taxon>
        <taxon>Galerucinae</taxon>
        <taxon>Diabroticina</taxon>
        <taxon>Diabroticites</taxon>
        <taxon>Diabrotica</taxon>
    </lineage>
</organism>
<dbReference type="GO" id="GO:0016787">
    <property type="term" value="F:hydrolase activity"/>
    <property type="evidence" value="ECO:0007669"/>
    <property type="project" value="UniProtKB-KW"/>
</dbReference>
<evidence type="ECO:0000256" key="10">
    <source>
        <dbReference type="SAM" id="MobiDB-lite"/>
    </source>
</evidence>
<feature type="region of interest" description="Disordered" evidence="10">
    <location>
        <begin position="633"/>
        <end position="655"/>
    </location>
</feature>
<dbReference type="InterPro" id="IPR014001">
    <property type="entry name" value="Helicase_ATP-bd"/>
</dbReference>
<evidence type="ECO:0000313" key="16">
    <source>
        <dbReference type="RefSeq" id="XP_028140088.1"/>
    </source>
</evidence>
<dbReference type="GeneID" id="114334249"/>
<comment type="catalytic activity">
    <reaction evidence="6">
        <text>ATP + H2O = ADP + phosphate + H(+)</text>
        <dbReference type="Rhea" id="RHEA:13065"/>
        <dbReference type="ChEBI" id="CHEBI:15377"/>
        <dbReference type="ChEBI" id="CHEBI:15378"/>
        <dbReference type="ChEBI" id="CHEBI:30616"/>
        <dbReference type="ChEBI" id="CHEBI:43474"/>
        <dbReference type="ChEBI" id="CHEBI:456216"/>
        <dbReference type="EC" id="3.6.4.13"/>
    </reaction>
</comment>
<feature type="compositionally biased region" description="Polar residues" evidence="10">
    <location>
        <begin position="20"/>
        <end position="54"/>
    </location>
</feature>
<keyword evidence="7" id="KW-0694">RNA-binding</keyword>
<dbReference type="PROSITE" id="PS51192">
    <property type="entry name" value="HELICASE_ATP_BIND_1"/>
    <property type="match status" value="1"/>
</dbReference>
<dbReference type="FunFam" id="3.40.50.300:FF:000079">
    <property type="entry name" value="probable ATP-dependent RNA helicase DDX17"/>
    <property type="match status" value="1"/>
</dbReference>
<dbReference type="EnsemblMetazoa" id="XM_050654906.1">
    <property type="protein sequence ID" value="XP_050510863.1"/>
    <property type="gene ID" value="LOC114334249"/>
</dbReference>
<dbReference type="SMART" id="SM00487">
    <property type="entry name" value="DEXDc"/>
    <property type="match status" value="1"/>
</dbReference>
<dbReference type="GO" id="GO:0005524">
    <property type="term" value="F:ATP binding"/>
    <property type="evidence" value="ECO:0007669"/>
    <property type="project" value="UniProtKB-KW"/>
</dbReference>
<dbReference type="EnsemblMetazoa" id="XM_050654899.1">
    <property type="protein sequence ID" value="XP_050510856.1"/>
    <property type="gene ID" value="LOC114334249"/>
</dbReference>
<dbReference type="KEGG" id="dvv:114334249"/>